<protein>
    <submittedName>
        <fullName evidence="1">Uncharacterized protein</fullName>
    </submittedName>
</protein>
<keyword evidence="2" id="KW-1185">Reference proteome</keyword>
<name>A0A4Y2G6Z1_ARAVE</name>
<accession>A0A4Y2G6Z1</accession>
<dbReference type="Proteomes" id="UP000499080">
    <property type="component" value="Unassembled WGS sequence"/>
</dbReference>
<organism evidence="1 2">
    <name type="scientific">Araneus ventricosus</name>
    <name type="common">Orbweaver spider</name>
    <name type="synonym">Epeira ventricosa</name>
    <dbReference type="NCBI Taxonomy" id="182803"/>
    <lineage>
        <taxon>Eukaryota</taxon>
        <taxon>Metazoa</taxon>
        <taxon>Ecdysozoa</taxon>
        <taxon>Arthropoda</taxon>
        <taxon>Chelicerata</taxon>
        <taxon>Arachnida</taxon>
        <taxon>Araneae</taxon>
        <taxon>Araneomorphae</taxon>
        <taxon>Entelegynae</taxon>
        <taxon>Araneoidea</taxon>
        <taxon>Araneidae</taxon>
        <taxon>Araneus</taxon>
    </lineage>
</organism>
<dbReference type="AlphaFoldDB" id="A0A4Y2G6Z1"/>
<evidence type="ECO:0000313" key="1">
    <source>
        <dbReference type="EMBL" id="GBM49353.1"/>
    </source>
</evidence>
<sequence>MEEICIFCGKVGMEDNNSVNVTRGLESLRNISINRQDGIVEKNKGVMQVRVHDTCLEDFNGQLVRRPKKEAIDEKKRITDAAISILQEEIIYHVYDCSTYKTCEEISKGGENQVGEMLTHLLSVLMKPVKGSPCEQKVFSVAHSIISSVRPRSIVSAVKAGIGVFLHWRFLSRHLINLLRNLGWSIYYNEICKYETSMTMNTSSEVQDNGFVQFVFDNADHNTRTMNGFHMMGRVQCVTPASAVQTSSCIPRPKIIPTANIVRKFGFIPIVTRLAREP</sequence>
<proteinExistence type="predicted"/>
<evidence type="ECO:0000313" key="2">
    <source>
        <dbReference type="Proteomes" id="UP000499080"/>
    </source>
</evidence>
<gene>
    <name evidence="1" type="ORF">AVEN_148681_1</name>
</gene>
<dbReference type="OrthoDB" id="7473794at2759"/>
<dbReference type="EMBL" id="BGPR01001251">
    <property type="protein sequence ID" value="GBM49353.1"/>
    <property type="molecule type" value="Genomic_DNA"/>
</dbReference>
<reference evidence="1 2" key="1">
    <citation type="journal article" date="2019" name="Sci. Rep.">
        <title>Orb-weaving spider Araneus ventricosus genome elucidates the spidroin gene catalogue.</title>
        <authorList>
            <person name="Kono N."/>
            <person name="Nakamura H."/>
            <person name="Ohtoshi R."/>
            <person name="Moran D.A.P."/>
            <person name="Shinohara A."/>
            <person name="Yoshida Y."/>
            <person name="Fujiwara M."/>
            <person name="Mori M."/>
            <person name="Tomita M."/>
            <person name="Arakawa K."/>
        </authorList>
    </citation>
    <scope>NUCLEOTIDE SEQUENCE [LARGE SCALE GENOMIC DNA]</scope>
</reference>
<comment type="caution">
    <text evidence="1">The sequence shown here is derived from an EMBL/GenBank/DDBJ whole genome shotgun (WGS) entry which is preliminary data.</text>
</comment>